<gene>
    <name evidence="4" type="ORF">TT172_LOCUS5903</name>
</gene>
<dbReference type="SUPFAM" id="SSF50044">
    <property type="entry name" value="SH3-domain"/>
    <property type="match status" value="1"/>
</dbReference>
<feature type="compositionally biased region" description="Pro residues" evidence="2">
    <location>
        <begin position="138"/>
        <end position="153"/>
    </location>
</feature>
<evidence type="ECO:0000313" key="5">
    <source>
        <dbReference type="Proteomes" id="UP000289323"/>
    </source>
</evidence>
<evidence type="ECO:0000313" key="4">
    <source>
        <dbReference type="EMBL" id="SPQ23484.1"/>
    </source>
</evidence>
<feature type="compositionally biased region" description="Polar residues" evidence="2">
    <location>
        <begin position="164"/>
        <end position="182"/>
    </location>
</feature>
<reference evidence="4 5" key="1">
    <citation type="submission" date="2018-04" db="EMBL/GenBank/DDBJ databases">
        <authorList>
            <person name="Huttner S."/>
            <person name="Dainat J."/>
        </authorList>
    </citation>
    <scope>NUCLEOTIDE SEQUENCE [LARGE SCALE GENOMIC DNA]</scope>
</reference>
<name>A0A446BLV0_9PEZI</name>
<dbReference type="Proteomes" id="UP000289323">
    <property type="component" value="Unassembled WGS sequence"/>
</dbReference>
<accession>A0A446BLV0</accession>
<dbReference type="InterPro" id="IPR001452">
    <property type="entry name" value="SH3_domain"/>
</dbReference>
<evidence type="ECO:0000256" key="1">
    <source>
        <dbReference type="ARBA" id="ARBA00022443"/>
    </source>
</evidence>
<feature type="region of interest" description="Disordered" evidence="2">
    <location>
        <begin position="135"/>
        <end position="348"/>
    </location>
</feature>
<feature type="domain" description="SH3" evidence="3">
    <location>
        <begin position="668"/>
        <end position="720"/>
    </location>
</feature>
<keyword evidence="1" id="KW-0728">SH3 domain</keyword>
<dbReference type="Gene3D" id="2.30.30.40">
    <property type="entry name" value="SH3 Domains"/>
    <property type="match status" value="1"/>
</dbReference>
<organism evidence="4 5">
    <name type="scientific">Thermothielavioides terrestris</name>
    <dbReference type="NCBI Taxonomy" id="2587410"/>
    <lineage>
        <taxon>Eukaryota</taxon>
        <taxon>Fungi</taxon>
        <taxon>Dikarya</taxon>
        <taxon>Ascomycota</taxon>
        <taxon>Pezizomycotina</taxon>
        <taxon>Sordariomycetes</taxon>
        <taxon>Sordariomycetidae</taxon>
        <taxon>Sordariales</taxon>
        <taxon>Chaetomiaceae</taxon>
        <taxon>Thermothielavioides</taxon>
    </lineage>
</organism>
<feature type="compositionally biased region" description="Low complexity" evidence="2">
    <location>
        <begin position="293"/>
        <end position="308"/>
    </location>
</feature>
<evidence type="ECO:0000256" key="2">
    <source>
        <dbReference type="SAM" id="MobiDB-lite"/>
    </source>
</evidence>
<sequence>MAVDAEELLIRPFRDVVALGAVAVTNAETHASHEHAGRMSKAAQAVVREGERALTKVQLVWNDQVARYGNSFRETIVEQASLHKVRMQLEELLWDFEDFTHPDEFDQARYSALQAATKAMALRLIDTAKRVTFEPNVPALPPGGFPPLPPPPGRSKSRIRAASQPPSTHASCPRGSSKSLVTAQDDDKHKRQVPPRSTPPTGDLRSLISEFPAPAPSVKLRPKGSVEDNLHRVTAIRPSRSQSAAPRKPREAFTPPASPGISSEVLPPHARALDDGSSDPKSPGAHTTRARTSVGSSASISSLPLGSPVSLNTPEDVSEPSHPTAAKIEAAPPISTSQRAQDAATPSLPGFDDFLRQSIFLDEHRQSQPDSPRIPDLAIRRDSTYHKLGGFCRGAKKFRKDGNWDRIRLSADTDHGGGADSVGGDATRVSDALMIPFQYGRAKVGACVECGYSHDQDDVLLDKGGKPEAIRTSESGARYRLRLLFKSHLRQGGSSETRYACLWCIRARRTVREADATVFRSAEDLLRHLARHPQPLPPIPGVSVCYGEMAASDPPEFDLHLPESPTPVLMPENVSRLATAVAVKDHYRRPGRARLEKPPMYEADMLEFMEGARITGIIFPEKWLGKYCLGRHDGEFGAFPAKAIELRPPQESEIPVGGENGISVTARWKWQPPSTTGDAPWLSFAKGEVITDVQCLYADYWCWSGRNAKGQTGVFPQSHIDLQTLRDTAQDHDLAVHKKGWGRGLFGSRSNNNSAEVHGVHASHRRSIAA</sequence>
<dbReference type="AlphaFoldDB" id="A0A446BLV0"/>
<dbReference type="EMBL" id="OUUZ01000010">
    <property type="protein sequence ID" value="SPQ23484.1"/>
    <property type="molecule type" value="Genomic_DNA"/>
</dbReference>
<dbReference type="Pfam" id="PF14604">
    <property type="entry name" value="SH3_9"/>
    <property type="match status" value="1"/>
</dbReference>
<protein>
    <submittedName>
        <fullName evidence="4">8cc86531-fca2-4391-a763-71f7158bc8fa</fullName>
    </submittedName>
</protein>
<evidence type="ECO:0000259" key="3">
    <source>
        <dbReference type="Pfam" id="PF14604"/>
    </source>
</evidence>
<dbReference type="InterPro" id="IPR036028">
    <property type="entry name" value="SH3-like_dom_sf"/>
</dbReference>
<proteinExistence type="predicted"/>